<name>A0A6I8LZR4_9PSEU</name>
<keyword evidence="1" id="KW-0732">Signal</keyword>
<gene>
    <name evidence="2" type="ORF">AA23TX_07732</name>
</gene>
<protein>
    <recommendedName>
        <fullName evidence="4">Exo-alpha-sialidase</fullName>
    </recommendedName>
</protein>
<dbReference type="SUPFAM" id="SSF50939">
    <property type="entry name" value="Sialidases"/>
    <property type="match status" value="1"/>
</dbReference>
<feature type="chain" id="PRO_5026249618" description="Exo-alpha-sialidase" evidence="1">
    <location>
        <begin position="24"/>
        <end position="363"/>
    </location>
</feature>
<feature type="signal peptide" evidence="1">
    <location>
        <begin position="1"/>
        <end position="23"/>
    </location>
</feature>
<organism evidence="2 3">
    <name type="scientific">Amycolatopsis camponoti</name>
    <dbReference type="NCBI Taxonomy" id="2606593"/>
    <lineage>
        <taxon>Bacteria</taxon>
        <taxon>Bacillati</taxon>
        <taxon>Actinomycetota</taxon>
        <taxon>Actinomycetes</taxon>
        <taxon>Pseudonocardiales</taxon>
        <taxon>Pseudonocardiaceae</taxon>
        <taxon>Amycolatopsis</taxon>
    </lineage>
</organism>
<proteinExistence type="predicted"/>
<dbReference type="EMBL" id="CABVGP010000003">
    <property type="protein sequence ID" value="VVJ22819.1"/>
    <property type="molecule type" value="Genomic_DNA"/>
</dbReference>
<reference evidence="2 3" key="1">
    <citation type="submission" date="2019-09" db="EMBL/GenBank/DDBJ databases">
        <authorList>
            <person name="Leyn A S."/>
        </authorList>
    </citation>
    <scope>NUCLEOTIDE SEQUENCE [LARGE SCALE GENOMIC DNA]</scope>
    <source>
        <strain evidence="2">AA231_1</strain>
    </source>
</reference>
<dbReference type="InterPro" id="IPR036278">
    <property type="entry name" value="Sialidase_sf"/>
</dbReference>
<evidence type="ECO:0000313" key="3">
    <source>
        <dbReference type="Proteomes" id="UP000399805"/>
    </source>
</evidence>
<dbReference type="AlphaFoldDB" id="A0A6I8LZR4"/>
<evidence type="ECO:0008006" key="4">
    <source>
        <dbReference type="Google" id="ProtNLM"/>
    </source>
</evidence>
<accession>A0A6I8LZR4</accession>
<sequence>MRRLVFALVLLAAACGQSTAAPADDGPKSALGFAAHAGAVEFPSDTDWIPTTGGLNALVPLNSCVLGIGDYATGNRMLNANWTGGADCTTLRIGPIGGGLPAVAAVAGPAGSVLGAGAKFSHRDAGGTVTELGELRGRREVRGLARSGANLVAVGTAFLDGRTTRPVAWVSDDGGKTERTVVMPLAEGVTGANGPWSVAAAGPELLAAGYSNPRLQLWASHDGGGSWTVSELATPSDETLVYGILPVAGQWMLYGETTNGYAQQPFVVTGKPGAWSTVDTPGPGGIVAGTLDGRGNLVLAARTIEPNRGDQRPRSCSAVLARDGQGWQRGELGCAEWPVRVATTLADGRVMLAGNRDLWLRPS</sequence>
<evidence type="ECO:0000313" key="2">
    <source>
        <dbReference type="EMBL" id="VVJ22819.1"/>
    </source>
</evidence>
<dbReference type="RefSeq" id="WP_155547754.1">
    <property type="nucleotide sequence ID" value="NZ_CABVGP010000003.1"/>
</dbReference>
<dbReference type="PROSITE" id="PS51257">
    <property type="entry name" value="PROKAR_LIPOPROTEIN"/>
    <property type="match status" value="1"/>
</dbReference>
<evidence type="ECO:0000256" key="1">
    <source>
        <dbReference type="SAM" id="SignalP"/>
    </source>
</evidence>
<dbReference type="Proteomes" id="UP000399805">
    <property type="component" value="Unassembled WGS sequence"/>
</dbReference>
<keyword evidence="3" id="KW-1185">Reference proteome</keyword>